<name>G9NKL3_HYPAI</name>
<gene>
    <name evidence="2" type="ORF">TRIATDRAFT_297977</name>
</gene>
<organism evidence="2 3">
    <name type="scientific">Hypocrea atroviridis (strain ATCC 20476 / IMI 206040)</name>
    <name type="common">Trichoderma atroviride</name>
    <dbReference type="NCBI Taxonomy" id="452589"/>
    <lineage>
        <taxon>Eukaryota</taxon>
        <taxon>Fungi</taxon>
        <taxon>Dikarya</taxon>
        <taxon>Ascomycota</taxon>
        <taxon>Pezizomycotina</taxon>
        <taxon>Sordariomycetes</taxon>
        <taxon>Hypocreomycetidae</taxon>
        <taxon>Hypocreales</taxon>
        <taxon>Hypocreaceae</taxon>
        <taxon>Trichoderma</taxon>
    </lineage>
</organism>
<dbReference type="HOGENOM" id="CLU_822724_0_0_1"/>
<dbReference type="Pfam" id="PF10544">
    <property type="entry name" value="T5orf172"/>
    <property type="match status" value="1"/>
</dbReference>
<comment type="caution">
    <text evidence="2">The sequence shown here is derived from an EMBL/GenBank/DDBJ whole genome shotgun (WGS) entry which is preliminary data.</text>
</comment>
<evidence type="ECO:0000313" key="3">
    <source>
        <dbReference type="Proteomes" id="UP000005426"/>
    </source>
</evidence>
<dbReference type="AlphaFoldDB" id="G9NKL3"/>
<evidence type="ECO:0000313" key="2">
    <source>
        <dbReference type="EMBL" id="EHK48436.1"/>
    </source>
</evidence>
<proteinExistence type="predicted"/>
<dbReference type="SMART" id="SM00974">
    <property type="entry name" value="T5orf172"/>
    <property type="match status" value="1"/>
</dbReference>
<keyword evidence="3" id="KW-1185">Reference proteome</keyword>
<evidence type="ECO:0000259" key="1">
    <source>
        <dbReference type="SMART" id="SM00974"/>
    </source>
</evidence>
<dbReference type="OrthoDB" id="4719713at2759"/>
<sequence>MIKCNNLHWFNMAVVIDPPVLRELATILENVDYFQHPDESDFERCRAFKKDNMGRCTVRVRQEQDQIDSLLSQFRSMTKCVDTKGLHDQMRTFITLTHCKRYHLCEALEAFDTWKRKRKEAISNIRPVTPPRSVTSHNGSFEYDSDTNSMSFSSLERGSPDCDKSTLDSHIEDRMRVLKIATSTRHASTQTGDNGIDEIDREKFERLVGDVHFPKQGKDYNHGKISQTIQKGFSEKRQAGILYVLGHTKIPGLFKIGQSKFPKDVRHNQNCYKTETEDIYATEFPFLGYERAEKLALKILRRKRLLIVECIRCTNTHQEWFLATREEVVSVVELAER</sequence>
<dbReference type="EMBL" id="ABDG02000018">
    <property type="protein sequence ID" value="EHK48436.1"/>
    <property type="molecule type" value="Genomic_DNA"/>
</dbReference>
<dbReference type="InterPro" id="IPR018306">
    <property type="entry name" value="Phage_T5_Orf172_DNA-bd"/>
</dbReference>
<accession>G9NKL3</accession>
<protein>
    <recommendedName>
        <fullName evidence="1">Bacteriophage T5 Orf172 DNA-binding domain-containing protein</fullName>
    </recommendedName>
</protein>
<feature type="non-terminal residue" evidence="2">
    <location>
        <position position="1"/>
    </location>
</feature>
<dbReference type="eggNOG" id="ENOG502T4EN">
    <property type="taxonomic scope" value="Eukaryota"/>
</dbReference>
<reference evidence="2 3" key="1">
    <citation type="journal article" date="2011" name="Genome Biol.">
        <title>Comparative genome sequence analysis underscores mycoparasitism as the ancestral life style of Trichoderma.</title>
        <authorList>
            <person name="Kubicek C.P."/>
            <person name="Herrera-Estrella A."/>
            <person name="Seidl-Seiboth V."/>
            <person name="Martinez D.A."/>
            <person name="Druzhinina I.S."/>
            <person name="Thon M."/>
            <person name="Zeilinger S."/>
            <person name="Casas-Flores S."/>
            <person name="Horwitz B.A."/>
            <person name="Mukherjee P.K."/>
            <person name="Mukherjee M."/>
            <person name="Kredics L."/>
            <person name="Alcaraz L.D."/>
            <person name="Aerts A."/>
            <person name="Antal Z."/>
            <person name="Atanasova L."/>
            <person name="Cervantes-Badillo M.G."/>
            <person name="Challacombe J."/>
            <person name="Chertkov O."/>
            <person name="McCluskey K."/>
            <person name="Coulpier F."/>
            <person name="Deshpande N."/>
            <person name="von Doehren H."/>
            <person name="Ebbole D.J."/>
            <person name="Esquivel-Naranjo E.U."/>
            <person name="Fekete E."/>
            <person name="Flipphi M."/>
            <person name="Glaser F."/>
            <person name="Gomez-Rodriguez E.Y."/>
            <person name="Gruber S."/>
            <person name="Han C."/>
            <person name="Henrissat B."/>
            <person name="Hermosa R."/>
            <person name="Hernandez-Onate M."/>
            <person name="Karaffa L."/>
            <person name="Kosti I."/>
            <person name="Le Crom S."/>
            <person name="Lindquist E."/>
            <person name="Lucas S."/>
            <person name="Luebeck M."/>
            <person name="Luebeck P.S."/>
            <person name="Margeot A."/>
            <person name="Metz B."/>
            <person name="Misra M."/>
            <person name="Nevalainen H."/>
            <person name="Omann M."/>
            <person name="Packer N."/>
            <person name="Perrone G."/>
            <person name="Uresti-Rivera E.E."/>
            <person name="Salamov A."/>
            <person name="Schmoll M."/>
            <person name="Seiboth B."/>
            <person name="Shapiro H."/>
            <person name="Sukno S."/>
            <person name="Tamayo-Ramos J.A."/>
            <person name="Tisch D."/>
            <person name="Wiest A."/>
            <person name="Wilkinson H.H."/>
            <person name="Zhang M."/>
            <person name="Coutinho P.M."/>
            <person name="Kenerley C.M."/>
            <person name="Monte E."/>
            <person name="Baker S.E."/>
            <person name="Grigoriev I.V."/>
        </authorList>
    </citation>
    <scope>NUCLEOTIDE SEQUENCE [LARGE SCALE GENOMIC DNA]</scope>
    <source>
        <strain evidence="3">ATCC 20476 / IMI 206040</strain>
    </source>
</reference>
<dbReference type="Proteomes" id="UP000005426">
    <property type="component" value="Unassembled WGS sequence"/>
</dbReference>
<feature type="domain" description="Bacteriophage T5 Orf172 DNA-binding" evidence="1">
    <location>
        <begin position="248"/>
        <end position="335"/>
    </location>
</feature>